<evidence type="ECO:0000256" key="5">
    <source>
        <dbReference type="ARBA" id="ARBA00004258"/>
    </source>
</evidence>
<gene>
    <name evidence="21" type="ORF">GAYE_SCF04G2415</name>
</gene>
<dbReference type="AlphaFoldDB" id="A0AAV9IAS5"/>
<evidence type="ECO:0000256" key="3">
    <source>
        <dbReference type="ARBA" id="ARBA00001937"/>
    </source>
</evidence>
<keyword evidence="16" id="KW-0520">NAD</keyword>
<dbReference type="GO" id="GO:0046608">
    <property type="term" value="F:carotenoid isomerase activity"/>
    <property type="evidence" value="ECO:0007669"/>
    <property type="project" value="InterPro"/>
</dbReference>
<keyword evidence="14" id="KW-0521">NADP</keyword>
<evidence type="ECO:0000256" key="11">
    <source>
        <dbReference type="ARBA" id="ARBA00022640"/>
    </source>
</evidence>
<comment type="pathway">
    <text evidence="6">Carotenoid biosynthesis; lycopene biosynthesis.</text>
</comment>
<evidence type="ECO:0000256" key="15">
    <source>
        <dbReference type="ARBA" id="ARBA00022946"/>
    </source>
</evidence>
<keyword evidence="13" id="KW-0274">FAD</keyword>
<keyword evidence="10" id="KW-0285">Flavoprotein</keyword>
<comment type="catalytic activity">
    <reaction evidence="1">
        <text>7,7',9,9'-tetra-cis-lycopene = all-trans-lycopene</text>
        <dbReference type="Rhea" id="RHEA:30971"/>
        <dbReference type="ChEBI" id="CHEBI:15948"/>
        <dbReference type="ChEBI" id="CHEBI:62466"/>
        <dbReference type="EC" id="5.2.1.13"/>
    </reaction>
</comment>
<reference evidence="21 22" key="1">
    <citation type="submission" date="2022-07" db="EMBL/GenBank/DDBJ databases">
        <title>Genome-wide signatures of adaptation to extreme environments.</title>
        <authorList>
            <person name="Cho C.H."/>
            <person name="Yoon H.S."/>
        </authorList>
    </citation>
    <scope>NUCLEOTIDE SEQUENCE [LARGE SCALE GENOMIC DNA]</scope>
    <source>
        <strain evidence="21 22">108.79 E11</strain>
    </source>
</reference>
<dbReference type="SUPFAM" id="SSF51905">
    <property type="entry name" value="FAD/NAD(P)-binding domain"/>
    <property type="match status" value="1"/>
</dbReference>
<dbReference type="InterPro" id="IPR045892">
    <property type="entry name" value="CrtISO-like"/>
</dbReference>
<dbReference type="Gene3D" id="3.50.50.60">
    <property type="entry name" value="FAD/NAD(P)-binding domain"/>
    <property type="match status" value="2"/>
</dbReference>
<proteinExistence type="inferred from homology"/>
<evidence type="ECO:0000256" key="7">
    <source>
        <dbReference type="ARBA" id="ARBA00005855"/>
    </source>
</evidence>
<keyword evidence="18" id="KW-0413">Isomerase</keyword>
<organism evidence="21 22">
    <name type="scientific">Galdieria yellowstonensis</name>
    <dbReference type="NCBI Taxonomy" id="3028027"/>
    <lineage>
        <taxon>Eukaryota</taxon>
        <taxon>Rhodophyta</taxon>
        <taxon>Bangiophyceae</taxon>
        <taxon>Galdieriales</taxon>
        <taxon>Galdieriaceae</taxon>
        <taxon>Galdieria</taxon>
    </lineage>
</organism>
<evidence type="ECO:0000256" key="19">
    <source>
        <dbReference type="SAM" id="MobiDB-lite"/>
    </source>
</evidence>
<evidence type="ECO:0000256" key="1">
    <source>
        <dbReference type="ARBA" id="ARBA00000004"/>
    </source>
</evidence>
<evidence type="ECO:0000256" key="8">
    <source>
        <dbReference type="ARBA" id="ARBA00012419"/>
    </source>
</evidence>
<keyword evidence="9" id="KW-0150">Chloroplast</keyword>
<evidence type="ECO:0000256" key="14">
    <source>
        <dbReference type="ARBA" id="ARBA00022857"/>
    </source>
</evidence>
<sequence length="770" mass="87593">MTSFVIPSLWRNTSCTSTCCGCHSRRNRLRISIRHCNGFSGYCWKKTTENWHRNLYYKRQLVLNAVALPVDIDVAVIGSGIGGLVTATQLAKKGVDVAVFEKYLIPGGSSGYFQKNGYTFDVGASMIFGLGKNGTTNTLTRALAAVGVELETIPDPVQIHYHLPDDIHIRVHRNYEDFLQQLEKHFPQEKQGLKKFYDECWQVFHCLNSIELLSLEEPRYLFRVFRENPLACLGLTKYLPFNAGDIARKYISDPVVLAFIDLECYCWSVVDANKTPMINAGMVFGDRHYGGIHYPKGGVGTIAVQLAKGLESVGGSIYYGTPVVRILCEQDSKSISGKRIRGIQLKNGHMITCRHIVSNATRWNTFDQLLSQETLPTMEQKWRENYQMSPSFLSIHLVVDAKRLSFPVVDCHHIVLENWNEMSTANDAQGTIFVSIPTVLDTSLAPNRGYHIFHIFTPSWMEEWNGLSPEAYKEKKRKLSNCILSRLEKIFPQLTSAVEQCTVGTPRTHRRFLSRLDGTYGPIPRRKLPGLLHMPLNRTSIDHLYCVGDSTFPGQGLNAVAFSGFACSHRIAADKHLVPHLPADMVASNEEDKPWNKILKCNPKKRKYKRCLVEDENVENDVEANVRRERIRVLREAQKVKEKTNWLNWMDNIGDKTPKEEEKKENLAMEGLKHNFEIEQKDDAQDERMKAFIESHVSKKRVRETEENHNVAHKTSLPAQWEQIRQLKQKLGLPLNNKPYQPEASFPAGGMEEVLLADSSPPNRKKVEAD</sequence>
<dbReference type="Pfam" id="PF01593">
    <property type="entry name" value="Amino_oxidase"/>
    <property type="match status" value="1"/>
</dbReference>
<evidence type="ECO:0000256" key="6">
    <source>
        <dbReference type="ARBA" id="ARBA00004900"/>
    </source>
</evidence>
<evidence type="ECO:0000256" key="12">
    <source>
        <dbReference type="ARBA" id="ARBA00022746"/>
    </source>
</evidence>
<dbReference type="GO" id="GO:0031969">
    <property type="term" value="C:chloroplast membrane"/>
    <property type="evidence" value="ECO:0007669"/>
    <property type="project" value="UniProtKB-SubCell"/>
</dbReference>
<dbReference type="Proteomes" id="UP001300502">
    <property type="component" value="Unassembled WGS sequence"/>
</dbReference>
<feature type="domain" description="Amine oxidase" evidence="20">
    <location>
        <begin position="81"/>
        <end position="476"/>
    </location>
</feature>
<evidence type="ECO:0000256" key="9">
    <source>
        <dbReference type="ARBA" id="ARBA00022528"/>
    </source>
</evidence>
<evidence type="ECO:0000259" key="20">
    <source>
        <dbReference type="Pfam" id="PF01593"/>
    </source>
</evidence>
<protein>
    <recommendedName>
        <fullName evidence="8">prolycopene isomerase</fullName>
        <ecNumber evidence="8">5.2.1.13</ecNumber>
    </recommendedName>
</protein>
<comment type="subcellular location">
    <subcellularLocation>
        <location evidence="5">Plastid</location>
        <location evidence="5">Chloroplast membrane</location>
        <topology evidence="5">Peripheral membrane protein</topology>
    </subcellularLocation>
</comment>
<evidence type="ECO:0000256" key="17">
    <source>
        <dbReference type="ARBA" id="ARBA00023136"/>
    </source>
</evidence>
<dbReference type="InterPro" id="IPR036188">
    <property type="entry name" value="FAD/NAD-bd_sf"/>
</dbReference>
<evidence type="ECO:0000256" key="10">
    <source>
        <dbReference type="ARBA" id="ARBA00022630"/>
    </source>
</evidence>
<keyword evidence="22" id="KW-1185">Reference proteome</keyword>
<evidence type="ECO:0000256" key="4">
    <source>
        <dbReference type="ARBA" id="ARBA00001974"/>
    </source>
</evidence>
<dbReference type="PANTHER" id="PTHR46313:SF3">
    <property type="entry name" value="PROLYCOPENE ISOMERASE, CHLOROPLASTIC"/>
    <property type="match status" value="1"/>
</dbReference>
<evidence type="ECO:0000313" key="22">
    <source>
        <dbReference type="Proteomes" id="UP001300502"/>
    </source>
</evidence>
<dbReference type="PRINTS" id="PR00419">
    <property type="entry name" value="ADXRDTASE"/>
</dbReference>
<keyword evidence="15" id="KW-0809">Transit peptide</keyword>
<comment type="caution">
    <text evidence="21">The sequence shown here is derived from an EMBL/GenBank/DDBJ whole genome shotgun (WGS) entry which is preliminary data.</text>
</comment>
<keyword evidence="17" id="KW-0472">Membrane</keyword>
<evidence type="ECO:0000256" key="16">
    <source>
        <dbReference type="ARBA" id="ARBA00023027"/>
    </source>
</evidence>
<comment type="cofactor">
    <cofactor evidence="4">
        <name>FAD</name>
        <dbReference type="ChEBI" id="CHEBI:57692"/>
    </cofactor>
</comment>
<comment type="cofactor">
    <cofactor evidence="2">
        <name>NAD(+)</name>
        <dbReference type="ChEBI" id="CHEBI:57540"/>
    </cofactor>
</comment>
<dbReference type="PANTHER" id="PTHR46313">
    <property type="match status" value="1"/>
</dbReference>
<dbReference type="NCBIfam" id="TIGR02730">
    <property type="entry name" value="carot_isom"/>
    <property type="match status" value="1"/>
</dbReference>
<evidence type="ECO:0000256" key="13">
    <source>
        <dbReference type="ARBA" id="ARBA00022827"/>
    </source>
</evidence>
<comment type="similarity">
    <text evidence="7">Belongs to the carotenoid/retinoid oxidoreductase family. CrtISO subfamily.</text>
</comment>
<dbReference type="GO" id="GO:0016491">
    <property type="term" value="F:oxidoreductase activity"/>
    <property type="evidence" value="ECO:0007669"/>
    <property type="project" value="InterPro"/>
</dbReference>
<evidence type="ECO:0000313" key="21">
    <source>
        <dbReference type="EMBL" id="KAK4524514.1"/>
    </source>
</evidence>
<evidence type="ECO:0000256" key="2">
    <source>
        <dbReference type="ARBA" id="ARBA00001911"/>
    </source>
</evidence>
<dbReference type="InterPro" id="IPR002937">
    <property type="entry name" value="Amino_oxidase"/>
</dbReference>
<feature type="region of interest" description="Disordered" evidence="19">
    <location>
        <begin position="735"/>
        <end position="770"/>
    </location>
</feature>
<dbReference type="EC" id="5.2.1.13" evidence="8"/>
<dbReference type="EMBL" id="JANCYU010000024">
    <property type="protein sequence ID" value="KAK4524514.1"/>
    <property type="molecule type" value="Genomic_DNA"/>
</dbReference>
<name>A0AAV9IAS5_9RHOD</name>
<accession>A0AAV9IAS5</accession>
<keyword evidence="11" id="KW-0934">Plastid</keyword>
<comment type="cofactor">
    <cofactor evidence="3">
        <name>NADP(+)</name>
        <dbReference type="ChEBI" id="CHEBI:58349"/>
    </cofactor>
</comment>
<evidence type="ECO:0000256" key="18">
    <source>
        <dbReference type="ARBA" id="ARBA00023235"/>
    </source>
</evidence>
<dbReference type="InterPro" id="IPR014101">
    <property type="entry name" value="CrtISO"/>
</dbReference>
<dbReference type="GO" id="GO:0016117">
    <property type="term" value="P:carotenoid biosynthetic process"/>
    <property type="evidence" value="ECO:0007669"/>
    <property type="project" value="UniProtKB-KW"/>
</dbReference>
<keyword evidence="12" id="KW-0125">Carotenoid biosynthesis</keyword>